<sequence>MKRGTRAACHALPSLWEPGRTGYRPMVMRRTLGALGLLLALTACGSDAQDSANDAPDPGVGPAVTQVALLTGTSAGGEVTTEPTVLADDAAVQAYADQFRNDELGGEIVTAAGKTEVPEGQQLAAAVVAVGCEVPTRVVGTGTGDDVALHAVLPSPTKECFAPITTVALVLVPA</sequence>
<gene>
    <name evidence="1" type="ORF">GCM10023350_21100</name>
</gene>
<accession>A0ABP8YTP0</accession>
<evidence type="ECO:0000313" key="2">
    <source>
        <dbReference type="Proteomes" id="UP001499882"/>
    </source>
</evidence>
<proteinExistence type="predicted"/>
<dbReference type="Proteomes" id="UP001499882">
    <property type="component" value="Unassembled WGS sequence"/>
</dbReference>
<evidence type="ECO:0000313" key="1">
    <source>
        <dbReference type="EMBL" id="GAA4736951.1"/>
    </source>
</evidence>
<protein>
    <recommendedName>
        <fullName evidence="3">Lipoprotein</fullName>
    </recommendedName>
</protein>
<comment type="caution">
    <text evidence="1">The sequence shown here is derived from an EMBL/GenBank/DDBJ whole genome shotgun (WGS) entry which is preliminary data.</text>
</comment>
<name>A0ABP8YTP0_9ACTN</name>
<evidence type="ECO:0008006" key="3">
    <source>
        <dbReference type="Google" id="ProtNLM"/>
    </source>
</evidence>
<dbReference type="EMBL" id="BAABKN010000014">
    <property type="protein sequence ID" value="GAA4736951.1"/>
    <property type="molecule type" value="Genomic_DNA"/>
</dbReference>
<keyword evidence="2" id="KW-1185">Reference proteome</keyword>
<organism evidence="1 2">
    <name type="scientific">Nocardioides endophyticus</name>
    <dbReference type="NCBI Taxonomy" id="1353775"/>
    <lineage>
        <taxon>Bacteria</taxon>
        <taxon>Bacillati</taxon>
        <taxon>Actinomycetota</taxon>
        <taxon>Actinomycetes</taxon>
        <taxon>Propionibacteriales</taxon>
        <taxon>Nocardioidaceae</taxon>
        <taxon>Nocardioides</taxon>
    </lineage>
</organism>
<reference evidence="2" key="1">
    <citation type="journal article" date="2019" name="Int. J. Syst. Evol. Microbiol.">
        <title>The Global Catalogue of Microorganisms (GCM) 10K type strain sequencing project: providing services to taxonomists for standard genome sequencing and annotation.</title>
        <authorList>
            <consortium name="The Broad Institute Genomics Platform"/>
            <consortium name="The Broad Institute Genome Sequencing Center for Infectious Disease"/>
            <person name="Wu L."/>
            <person name="Ma J."/>
        </authorList>
    </citation>
    <scope>NUCLEOTIDE SEQUENCE [LARGE SCALE GENOMIC DNA]</scope>
    <source>
        <strain evidence="2">JCM 18532</strain>
    </source>
</reference>